<dbReference type="EMBL" id="JACVVK020000010">
    <property type="protein sequence ID" value="KAK7505430.1"/>
    <property type="molecule type" value="Genomic_DNA"/>
</dbReference>
<accession>A0ABD0M0I6</accession>
<dbReference type="InterPro" id="IPR013128">
    <property type="entry name" value="Peptidase_C1A"/>
</dbReference>
<dbReference type="GO" id="GO:0008234">
    <property type="term" value="F:cysteine-type peptidase activity"/>
    <property type="evidence" value="ECO:0007669"/>
    <property type="project" value="UniProtKB-KW"/>
</dbReference>
<evidence type="ECO:0000256" key="8">
    <source>
        <dbReference type="ARBA" id="ARBA00023180"/>
    </source>
</evidence>
<keyword evidence="6" id="KW-0865">Zymogen</keyword>
<name>A0ABD0M0I6_9CAEN</name>
<dbReference type="InterPro" id="IPR000169">
    <property type="entry name" value="Pept_cys_AS"/>
</dbReference>
<evidence type="ECO:0000313" key="13">
    <source>
        <dbReference type="Proteomes" id="UP001519460"/>
    </source>
</evidence>
<dbReference type="InterPro" id="IPR013201">
    <property type="entry name" value="Prot_inhib_I29"/>
</dbReference>
<evidence type="ECO:0000259" key="11">
    <source>
        <dbReference type="SMART" id="SM00848"/>
    </source>
</evidence>
<dbReference type="CDD" id="cd00042">
    <property type="entry name" value="CY"/>
    <property type="match status" value="1"/>
</dbReference>
<sequence>MKRILFLHFLSLVTVSGVLLGGYKPVDENDPAIQKLLQSSGLTFSPINRMEAQRGAETCKKFLCTSEGDCKAPESCDETPSAPEITPTHPHLLGGEESATKDEVQDAIQFAVEKINSRSNNFYRVVAEDVGNITKQIIRGVRFRFTLSVVSTGCRNSRENKGKQLGECQATSDSKRQFCRVSVLLLPSADWKTHEYSLENLTCGELHKVEKPVLRLIGGDDHDYCHVHLDAFKQFKEKYGRLYDTQEEEARRFKVFCVNMKRIKTIQEYEQGSAVYEEEFRRTYLTPKWDLSLRRPWMKKATIPTGPVPDSFDWRDHGAVTPVKNQGSCGSCWAFSTTGNIEGQWAIRSKKLVSLSEQELVDCDKLDEGCNGGLPSNAYEAIMKLGGLETEDEYSYEGRDDKCKFNRSEVAVKINGAVNISSDENEIKAWLYKNGPISVGINAFAMQFYWGGISHPWKIFCDPSELDHGVLIVGYGVKDGEPYWIIKNSWGEDWGEKGYYLVYRGAGVCGLNTMCTSATIN</sequence>
<dbReference type="PRINTS" id="PR00705">
    <property type="entry name" value="PAPAIN"/>
</dbReference>
<keyword evidence="5" id="KW-0788">Thiol protease</keyword>
<evidence type="ECO:0000313" key="12">
    <source>
        <dbReference type="EMBL" id="KAK7505430.1"/>
    </source>
</evidence>
<keyword evidence="4" id="KW-0378">Hydrolase</keyword>
<comment type="similarity">
    <text evidence="1">Belongs to the peptidase C1 family.</text>
</comment>
<dbReference type="GO" id="GO:0006508">
    <property type="term" value="P:proteolysis"/>
    <property type="evidence" value="ECO:0007669"/>
    <property type="project" value="UniProtKB-KW"/>
</dbReference>
<dbReference type="InterPro" id="IPR039417">
    <property type="entry name" value="Peptidase_C1A_papain-like"/>
</dbReference>
<gene>
    <name evidence="12" type="ORF">BaRGS_00003175</name>
</gene>
<dbReference type="PROSITE" id="PS00139">
    <property type="entry name" value="THIOL_PROTEASE_CYS"/>
    <property type="match status" value="1"/>
</dbReference>
<evidence type="ECO:0000259" key="10">
    <source>
        <dbReference type="SMART" id="SM00645"/>
    </source>
</evidence>
<dbReference type="PROSITE" id="PS00639">
    <property type="entry name" value="THIOL_PROTEASE_HIS"/>
    <property type="match status" value="1"/>
</dbReference>
<dbReference type="CDD" id="cd02248">
    <property type="entry name" value="Peptidase_C1A"/>
    <property type="match status" value="1"/>
</dbReference>
<dbReference type="GO" id="GO:0005737">
    <property type="term" value="C:cytoplasm"/>
    <property type="evidence" value="ECO:0007669"/>
    <property type="project" value="UniProtKB-ARBA"/>
</dbReference>
<dbReference type="FunFam" id="3.90.70.10:FF:000057">
    <property type="entry name" value="Cysteine protease RD19A"/>
    <property type="match status" value="1"/>
</dbReference>
<evidence type="ECO:0000256" key="9">
    <source>
        <dbReference type="SAM" id="SignalP"/>
    </source>
</evidence>
<dbReference type="PROSITE" id="PS00640">
    <property type="entry name" value="THIOL_PROTEASE_ASN"/>
    <property type="match status" value="1"/>
</dbReference>
<protein>
    <recommendedName>
        <fullName evidence="14">Cathepsin F</fullName>
    </recommendedName>
</protein>
<evidence type="ECO:0000256" key="4">
    <source>
        <dbReference type="ARBA" id="ARBA00022801"/>
    </source>
</evidence>
<keyword evidence="8" id="KW-0325">Glycoprotein</keyword>
<keyword evidence="13" id="KW-1185">Reference proteome</keyword>
<evidence type="ECO:0000256" key="7">
    <source>
        <dbReference type="ARBA" id="ARBA00023157"/>
    </source>
</evidence>
<feature type="signal peptide" evidence="9">
    <location>
        <begin position="1"/>
        <end position="17"/>
    </location>
</feature>
<dbReference type="InterPro" id="IPR046350">
    <property type="entry name" value="Cystatin_sf"/>
</dbReference>
<dbReference type="Gene3D" id="3.10.450.10">
    <property type="match status" value="1"/>
</dbReference>
<dbReference type="InterPro" id="IPR038765">
    <property type="entry name" value="Papain-like_cys_pep_sf"/>
</dbReference>
<dbReference type="InterPro" id="IPR000668">
    <property type="entry name" value="Peptidase_C1A_C"/>
</dbReference>
<dbReference type="Pfam" id="PF08246">
    <property type="entry name" value="Inhibitor_I29"/>
    <property type="match status" value="1"/>
</dbReference>
<evidence type="ECO:0000256" key="1">
    <source>
        <dbReference type="ARBA" id="ARBA00008455"/>
    </source>
</evidence>
<dbReference type="InterPro" id="IPR000010">
    <property type="entry name" value="Cystatin_dom"/>
</dbReference>
<dbReference type="SMART" id="SM00848">
    <property type="entry name" value="Inhibitor_I29"/>
    <property type="match status" value="1"/>
</dbReference>
<dbReference type="AlphaFoldDB" id="A0ABD0M0I6"/>
<dbReference type="InterPro" id="IPR025660">
    <property type="entry name" value="Pept_his_AS"/>
</dbReference>
<dbReference type="Pfam" id="PF00112">
    <property type="entry name" value="Peptidase_C1"/>
    <property type="match status" value="1"/>
</dbReference>
<evidence type="ECO:0000256" key="6">
    <source>
        <dbReference type="ARBA" id="ARBA00023145"/>
    </source>
</evidence>
<dbReference type="Gene3D" id="3.90.70.10">
    <property type="entry name" value="Cysteine proteinases"/>
    <property type="match status" value="1"/>
</dbReference>
<dbReference type="PANTHER" id="PTHR12411">
    <property type="entry name" value="CYSTEINE PROTEASE FAMILY C1-RELATED"/>
    <property type="match status" value="1"/>
</dbReference>
<evidence type="ECO:0000256" key="5">
    <source>
        <dbReference type="ARBA" id="ARBA00022807"/>
    </source>
</evidence>
<dbReference type="SUPFAM" id="SSF54403">
    <property type="entry name" value="Cystatin/monellin"/>
    <property type="match status" value="1"/>
</dbReference>
<feature type="domain" description="Cathepsin propeptide inhibitor" evidence="11">
    <location>
        <begin position="232"/>
        <end position="280"/>
    </location>
</feature>
<dbReference type="SMART" id="SM00645">
    <property type="entry name" value="Pept_C1"/>
    <property type="match status" value="1"/>
</dbReference>
<evidence type="ECO:0008006" key="14">
    <source>
        <dbReference type="Google" id="ProtNLM"/>
    </source>
</evidence>
<dbReference type="Proteomes" id="UP001519460">
    <property type="component" value="Unassembled WGS sequence"/>
</dbReference>
<keyword evidence="3 9" id="KW-0732">Signal</keyword>
<dbReference type="InterPro" id="IPR025661">
    <property type="entry name" value="Pept_asp_AS"/>
</dbReference>
<comment type="caution">
    <text evidence="12">The sequence shown here is derived from an EMBL/GenBank/DDBJ whole genome shotgun (WGS) entry which is preliminary data.</text>
</comment>
<dbReference type="Pfam" id="PF00031">
    <property type="entry name" value="Cystatin"/>
    <property type="match status" value="1"/>
</dbReference>
<proteinExistence type="inferred from homology"/>
<reference evidence="12 13" key="1">
    <citation type="journal article" date="2023" name="Sci. Data">
        <title>Genome assembly of the Korean intertidal mud-creeper Batillaria attramentaria.</title>
        <authorList>
            <person name="Patra A.K."/>
            <person name="Ho P.T."/>
            <person name="Jun S."/>
            <person name="Lee S.J."/>
            <person name="Kim Y."/>
            <person name="Won Y.J."/>
        </authorList>
    </citation>
    <scope>NUCLEOTIDE SEQUENCE [LARGE SCALE GENOMIC DNA]</scope>
    <source>
        <strain evidence="12">Wonlab-2016</strain>
    </source>
</reference>
<evidence type="ECO:0000256" key="2">
    <source>
        <dbReference type="ARBA" id="ARBA00022670"/>
    </source>
</evidence>
<feature type="chain" id="PRO_5044884176" description="Cathepsin F" evidence="9">
    <location>
        <begin position="18"/>
        <end position="521"/>
    </location>
</feature>
<keyword evidence="2" id="KW-0645">Protease</keyword>
<keyword evidence="7" id="KW-1015">Disulfide bond</keyword>
<evidence type="ECO:0000256" key="3">
    <source>
        <dbReference type="ARBA" id="ARBA00022729"/>
    </source>
</evidence>
<organism evidence="12 13">
    <name type="scientific">Batillaria attramentaria</name>
    <dbReference type="NCBI Taxonomy" id="370345"/>
    <lineage>
        <taxon>Eukaryota</taxon>
        <taxon>Metazoa</taxon>
        <taxon>Spiralia</taxon>
        <taxon>Lophotrochozoa</taxon>
        <taxon>Mollusca</taxon>
        <taxon>Gastropoda</taxon>
        <taxon>Caenogastropoda</taxon>
        <taxon>Sorbeoconcha</taxon>
        <taxon>Cerithioidea</taxon>
        <taxon>Batillariidae</taxon>
        <taxon>Batillaria</taxon>
    </lineage>
</organism>
<feature type="domain" description="Peptidase C1A papain C-terminal" evidence="10">
    <location>
        <begin position="308"/>
        <end position="519"/>
    </location>
</feature>
<dbReference type="SUPFAM" id="SSF54001">
    <property type="entry name" value="Cysteine proteinases"/>
    <property type="match status" value="1"/>
</dbReference>